<protein>
    <submittedName>
        <fullName evidence="2">Glycosyltransferase family 2 protein</fullName>
    </submittedName>
</protein>
<dbReference type="Gene3D" id="3.90.550.10">
    <property type="entry name" value="Spore Coat Polysaccharide Biosynthesis Protein SpsA, Chain A"/>
    <property type="match status" value="1"/>
</dbReference>
<accession>A0A4P9A429</accession>
<dbReference type="PANTHER" id="PTHR22916:SF64">
    <property type="entry name" value="TRANSFERASE, PUTATIVE-RELATED"/>
    <property type="match status" value="1"/>
</dbReference>
<evidence type="ECO:0000313" key="2">
    <source>
        <dbReference type="EMBL" id="QCT42590.1"/>
    </source>
</evidence>
<dbReference type="GO" id="GO:0016740">
    <property type="term" value="F:transferase activity"/>
    <property type="evidence" value="ECO:0007669"/>
    <property type="project" value="UniProtKB-KW"/>
</dbReference>
<dbReference type="SUPFAM" id="SSF53448">
    <property type="entry name" value="Nucleotide-diphospho-sugar transferases"/>
    <property type="match status" value="1"/>
</dbReference>
<dbReference type="Pfam" id="PF00535">
    <property type="entry name" value="Glycos_transf_2"/>
    <property type="match status" value="1"/>
</dbReference>
<evidence type="ECO:0000313" key="3">
    <source>
        <dbReference type="Proteomes" id="UP000310639"/>
    </source>
</evidence>
<feature type="domain" description="Glycosyltransferase 2-like" evidence="1">
    <location>
        <begin position="11"/>
        <end position="189"/>
    </location>
</feature>
<dbReference type="EMBL" id="CP040004">
    <property type="protein sequence ID" value="QCT42590.1"/>
    <property type="molecule type" value="Genomic_DNA"/>
</dbReference>
<dbReference type="CDD" id="cd00761">
    <property type="entry name" value="Glyco_tranf_GTA_type"/>
    <property type="match status" value="1"/>
</dbReference>
<name>A0A4P9A429_9BACT</name>
<evidence type="ECO:0000259" key="1">
    <source>
        <dbReference type="Pfam" id="PF00535"/>
    </source>
</evidence>
<sequence length="334" mass="38921">MASNAQKYDITVFIPTYFGEDYLDDLLKMVFKQQIDKTYEVLIYDTSSTDKTPKIIKKYAKKHANLRYKTITKEEYGHGKTRAAAAHDAKGDIVVYLSQDATPAHKYWLYEMTKPFELSDRIIGVMGKQDPRPTTFPLLKREIMGVFNGFGPDFGTTLFYKDSFIKKQETYDKVAFYSDVNSAARRSYLTGELPYQDVPYAEDQLFGRDVINAGYMKAYASRGNVLHSNEFKLREYKMRMFDETMGLRRVGIDVPLPTISQITKMVIIGWIRDTLFTLRDKQYSRKRKLFYLVLNVFYNIEKWRGVRRAVLTKLDDHTAIDKYSLEHVEAKSKS</sequence>
<organism evidence="2 3">
    <name type="scientific">Candidatus Nanosynbacter featherlites</name>
    <dbReference type="NCBI Taxonomy" id="2572088"/>
    <lineage>
        <taxon>Bacteria</taxon>
        <taxon>Candidatus Saccharimonadota</taxon>
        <taxon>Candidatus Saccharimonadia</taxon>
        <taxon>Candidatus Nanosynbacterales</taxon>
        <taxon>Candidatus Nanosynbacteraceae</taxon>
        <taxon>Candidatus Nanosynbacter</taxon>
    </lineage>
</organism>
<dbReference type="KEGG" id="nft:FBF37_04010"/>
<dbReference type="AlphaFoldDB" id="A0A4P9A429"/>
<dbReference type="OrthoDB" id="9810303at2"/>
<dbReference type="Proteomes" id="UP000310639">
    <property type="component" value="Chromosome"/>
</dbReference>
<keyword evidence="2" id="KW-0808">Transferase</keyword>
<dbReference type="InterPro" id="IPR029044">
    <property type="entry name" value="Nucleotide-diphossugar_trans"/>
</dbReference>
<dbReference type="PANTHER" id="PTHR22916">
    <property type="entry name" value="GLYCOSYLTRANSFERASE"/>
    <property type="match status" value="1"/>
</dbReference>
<keyword evidence="3" id="KW-1185">Reference proteome</keyword>
<dbReference type="InterPro" id="IPR001173">
    <property type="entry name" value="Glyco_trans_2-like"/>
</dbReference>
<reference evidence="2 3" key="1">
    <citation type="submission" date="2019-04" db="EMBL/GenBank/DDBJ databases">
        <title>Saccharibacteria TM7 genomes.</title>
        <authorList>
            <person name="Bor B."/>
            <person name="He X."/>
            <person name="Chen T."/>
            <person name="Dewhirst F.E."/>
        </authorList>
    </citation>
    <scope>NUCLEOTIDE SEQUENCE [LARGE SCALE GENOMIC DNA]</scope>
    <source>
        <strain evidence="2 3">BB001</strain>
    </source>
</reference>
<gene>
    <name evidence="2" type="ORF">FBF37_04010</name>
</gene>
<proteinExistence type="predicted"/>
<dbReference type="RefSeq" id="WP_138079702.1">
    <property type="nucleotide sequence ID" value="NZ_CP040004.1"/>
</dbReference>